<organism evidence="3 4">
    <name type="scientific">Chryseobacterium formosense</name>
    <dbReference type="NCBI Taxonomy" id="236814"/>
    <lineage>
        <taxon>Bacteria</taxon>
        <taxon>Pseudomonadati</taxon>
        <taxon>Bacteroidota</taxon>
        <taxon>Flavobacteriia</taxon>
        <taxon>Flavobacteriales</taxon>
        <taxon>Weeksellaceae</taxon>
        <taxon>Chryseobacterium group</taxon>
        <taxon>Chryseobacterium</taxon>
    </lineage>
</organism>
<dbReference type="Pfam" id="PF21068">
    <property type="entry name" value="ATPgraspMvdD"/>
    <property type="match status" value="1"/>
</dbReference>
<dbReference type="InterPro" id="IPR013651">
    <property type="entry name" value="ATP-grasp_RimK-type"/>
</dbReference>
<keyword evidence="4" id="KW-1185">Reference proteome</keyword>
<dbReference type="SUPFAM" id="SSF56059">
    <property type="entry name" value="Glutathione synthetase ATP-binding domain-like"/>
    <property type="match status" value="1"/>
</dbReference>
<comment type="caution">
    <text evidence="3">The sequence shown here is derived from an EMBL/GenBank/DDBJ whole genome shotgun (WGS) entry which is preliminary data.</text>
</comment>
<protein>
    <submittedName>
        <fullName evidence="3">Glutathione synthase</fullName>
    </submittedName>
</protein>
<dbReference type="OrthoDB" id="583309at2"/>
<dbReference type="PANTHER" id="PTHR21621">
    <property type="entry name" value="RIBOSOMAL PROTEIN S6 MODIFICATION PROTEIN"/>
    <property type="match status" value="1"/>
</dbReference>
<dbReference type="GO" id="GO:0009432">
    <property type="term" value="P:SOS response"/>
    <property type="evidence" value="ECO:0007669"/>
    <property type="project" value="TreeGrafter"/>
</dbReference>
<evidence type="ECO:0000313" key="3">
    <source>
        <dbReference type="EMBL" id="KFF00237.1"/>
    </source>
</evidence>
<dbReference type="STRING" id="236814.IX39_06150"/>
<dbReference type="Pfam" id="PF08443">
    <property type="entry name" value="RimK"/>
    <property type="match status" value="1"/>
</dbReference>
<evidence type="ECO:0000259" key="2">
    <source>
        <dbReference type="Pfam" id="PF21068"/>
    </source>
</evidence>
<dbReference type="InterPro" id="IPR048936">
    <property type="entry name" value="MvdD-like_ATPgrasp"/>
</dbReference>
<accession>A0A085Z723</accession>
<dbReference type="EMBL" id="JPRP01000001">
    <property type="protein sequence ID" value="KFF00237.1"/>
    <property type="molecule type" value="Genomic_DNA"/>
</dbReference>
<gene>
    <name evidence="3" type="ORF">IX39_06150</name>
</gene>
<proteinExistence type="predicted"/>
<name>A0A085Z723_9FLAO</name>
<sequence>MILCITHSQDFYNIDLFFDYLQSKNIPFFRLNSDGLSHQMKLNLTDDSFIITDEAGNKINSKDIKAVWHRKSWNIAIPEDLDENYAAVFLNEYESLRFNLFTALEHLLWINPLQAERKIESNKILQLTLAKKNNLIIPETLFSNDEEAVKEFFYQFCHGKAIAKLHGTISKSMNGQEMVSTLLFEENNLEQLSDITVCPMIFQPYIEKEYELRIVYLNGEFFTGKINSNAHADWRIYQSEFIWEQYELPKNIEENLNLMMKEMGLIFGAIDMIKSTDGNYYFLEVNPQGEWGMLQKELDFPIAQRIADYLINRIHTNEQ</sequence>
<dbReference type="eggNOG" id="COG0189">
    <property type="taxonomic scope" value="Bacteria"/>
</dbReference>
<feature type="domain" description="MvdD-like pre-ATP grasp" evidence="2">
    <location>
        <begin position="1"/>
        <end position="116"/>
    </location>
</feature>
<dbReference type="AlphaFoldDB" id="A0A085Z723"/>
<dbReference type="GO" id="GO:0005737">
    <property type="term" value="C:cytoplasm"/>
    <property type="evidence" value="ECO:0007669"/>
    <property type="project" value="TreeGrafter"/>
</dbReference>
<feature type="domain" description="ATP-grasp fold RimK-type" evidence="1">
    <location>
        <begin position="121"/>
        <end position="310"/>
    </location>
</feature>
<dbReference type="GO" id="GO:0018169">
    <property type="term" value="F:ribosomal S6-glutamic acid ligase activity"/>
    <property type="evidence" value="ECO:0007669"/>
    <property type="project" value="TreeGrafter"/>
</dbReference>
<reference evidence="3 4" key="1">
    <citation type="submission" date="2014-07" db="EMBL/GenBank/DDBJ databases">
        <title>Genome of Chryseobacterium formosense LMG 24722.</title>
        <authorList>
            <person name="Pipes S.E."/>
            <person name="Stropko S.J."/>
            <person name="Newman J.D."/>
        </authorList>
    </citation>
    <scope>NUCLEOTIDE SEQUENCE [LARGE SCALE GENOMIC DNA]</scope>
    <source>
        <strain evidence="3 4">LMG 24722</strain>
    </source>
</reference>
<dbReference type="PANTHER" id="PTHR21621:SF0">
    <property type="entry name" value="BETA-CITRYLGLUTAMATE SYNTHASE B-RELATED"/>
    <property type="match status" value="1"/>
</dbReference>
<dbReference type="RefSeq" id="WP_034674312.1">
    <property type="nucleotide sequence ID" value="NZ_FPAP01000002.1"/>
</dbReference>
<evidence type="ECO:0000259" key="1">
    <source>
        <dbReference type="Pfam" id="PF08443"/>
    </source>
</evidence>
<dbReference type="Proteomes" id="UP000028713">
    <property type="component" value="Unassembled WGS sequence"/>
</dbReference>
<evidence type="ECO:0000313" key="4">
    <source>
        <dbReference type="Proteomes" id="UP000028713"/>
    </source>
</evidence>
<dbReference type="Gene3D" id="3.30.470.20">
    <property type="entry name" value="ATP-grasp fold, B domain"/>
    <property type="match status" value="1"/>
</dbReference>